<comment type="caution">
    <text evidence="3">The sequence shown here is derived from an EMBL/GenBank/DDBJ whole genome shotgun (WGS) entry which is preliminary data.</text>
</comment>
<proteinExistence type="predicted"/>
<feature type="domain" description="XS" evidence="2">
    <location>
        <begin position="498"/>
        <end position="631"/>
    </location>
</feature>
<feature type="region of interest" description="Disordered" evidence="1">
    <location>
        <begin position="1"/>
        <end position="91"/>
    </location>
</feature>
<organism evidence="3 4">
    <name type="scientific">Ziziphus jujuba var. spinosa</name>
    <dbReference type="NCBI Taxonomy" id="714518"/>
    <lineage>
        <taxon>Eukaryota</taxon>
        <taxon>Viridiplantae</taxon>
        <taxon>Streptophyta</taxon>
        <taxon>Embryophyta</taxon>
        <taxon>Tracheophyta</taxon>
        <taxon>Spermatophyta</taxon>
        <taxon>Magnoliopsida</taxon>
        <taxon>eudicotyledons</taxon>
        <taxon>Gunneridae</taxon>
        <taxon>Pentapetalae</taxon>
        <taxon>rosids</taxon>
        <taxon>fabids</taxon>
        <taxon>Rosales</taxon>
        <taxon>Rhamnaceae</taxon>
        <taxon>Paliureae</taxon>
        <taxon>Ziziphus</taxon>
    </lineage>
</organism>
<protein>
    <recommendedName>
        <fullName evidence="2">XS domain-containing protein</fullName>
    </recommendedName>
</protein>
<dbReference type="Pfam" id="PF03468">
    <property type="entry name" value="XS"/>
    <property type="match status" value="1"/>
</dbReference>
<evidence type="ECO:0000313" key="3">
    <source>
        <dbReference type="EMBL" id="KAH7522316.1"/>
    </source>
</evidence>
<evidence type="ECO:0000256" key="1">
    <source>
        <dbReference type="SAM" id="MobiDB-lite"/>
    </source>
</evidence>
<dbReference type="PANTHER" id="PTHR46619">
    <property type="entry name" value="RNA RECOGNITION MOTIF XS DOMAIN PROTEIN-RELATED"/>
    <property type="match status" value="1"/>
</dbReference>
<feature type="compositionally biased region" description="Low complexity" evidence="1">
    <location>
        <begin position="13"/>
        <end position="23"/>
    </location>
</feature>
<sequence>MAGGSNHPKGSSHKASSSFSASASHRKSRWESSTTTVAANTKNPSAGDPKQPKSKNDPSPKSGPTPSPAHSKPLTDPPHHPGAAGPVPSPGAVFPFMDPAAMGPPPPPAYGFHMLERRTIVLADGSVRSYFALPLDYQDLPPPPPPRPLDPAGRFLPVGPGGLGHHELGGGFDRRLPPAGGPMSPGGFNRHQDYWNSLGLDGRGHMEGSMKRKFTEEEEKDLRRDEKEELLKQRQQFMQYGHQNGFPVAGPGGRGGQFLSGASGEESRAAKYMRIGDSYENIGLRQSGGGGGGSSGNVGLKHLEVDQNALKKAFLNFCKLINENPHQRKNYLEEGKLSRLQCIACGSVMQGWKPYSRLGQFCFVVLQASLSGLLFWVKRGCGWLKLKFWDFQCDEAILCLKCGYLPSYELLPGLVRKEIAPIALGLMKCEHHRSSKEFPDMHSLIMHTYNSDNADLHVDHLGLHKALCALMGWNYSKPPDNSKAYQFLSADEAAKNQDDLIIWPPMVIIHNTITGKGKDGRMEGFGNKAMDNIIRDLGFTGGKSKSLYGREGHLGVTLMKFAGDQAGLKDAIHLAEFFEKDNRGRKAWTRLQPLTIGSKDDENNPNLVKYDEKSRERKRVFYGYLGTAFDLDKIDFDTRKKVAIESKREYRSSKLF</sequence>
<dbReference type="PANTHER" id="PTHR46619:SF3">
    <property type="entry name" value="RNA RECOGNITION MOTIF XS DOMAIN PROTEIN"/>
    <property type="match status" value="1"/>
</dbReference>
<accession>A0A978V4N3</accession>
<feature type="compositionally biased region" description="Low complexity" evidence="1">
    <location>
        <begin position="81"/>
        <end position="91"/>
    </location>
</feature>
<dbReference type="EMBL" id="JAEACU010000007">
    <property type="protein sequence ID" value="KAH7522316.1"/>
    <property type="molecule type" value="Genomic_DNA"/>
</dbReference>
<reference evidence="3" key="1">
    <citation type="journal article" date="2021" name="Front. Plant Sci.">
        <title>Chromosome-Scale Genome Assembly for Chinese Sour Jujube and Insights Into Its Genome Evolution and Domestication Signature.</title>
        <authorList>
            <person name="Shen L.-Y."/>
            <person name="Luo H."/>
            <person name="Wang X.-L."/>
            <person name="Wang X.-M."/>
            <person name="Qiu X.-J."/>
            <person name="Liu H."/>
            <person name="Zhou S.-S."/>
            <person name="Jia K.-H."/>
            <person name="Nie S."/>
            <person name="Bao Y.-T."/>
            <person name="Zhang R.-G."/>
            <person name="Yun Q.-Z."/>
            <person name="Chai Y.-H."/>
            <person name="Lu J.-Y."/>
            <person name="Li Y."/>
            <person name="Zhao S.-W."/>
            <person name="Mao J.-F."/>
            <person name="Jia S.-G."/>
            <person name="Mao Y.-M."/>
        </authorList>
    </citation>
    <scope>NUCLEOTIDE SEQUENCE</scope>
    <source>
        <strain evidence="3">AT0</strain>
        <tissue evidence="3">Leaf</tissue>
    </source>
</reference>
<dbReference type="GO" id="GO:0031047">
    <property type="term" value="P:regulatory ncRNA-mediated gene silencing"/>
    <property type="evidence" value="ECO:0007669"/>
    <property type="project" value="InterPro"/>
</dbReference>
<dbReference type="InterPro" id="IPR038588">
    <property type="entry name" value="XS_domain_sf"/>
</dbReference>
<name>A0A978V4N3_ZIZJJ</name>
<dbReference type="Proteomes" id="UP000813462">
    <property type="component" value="Unassembled WGS sequence"/>
</dbReference>
<evidence type="ECO:0000259" key="2">
    <source>
        <dbReference type="Pfam" id="PF03468"/>
    </source>
</evidence>
<evidence type="ECO:0000313" key="4">
    <source>
        <dbReference type="Proteomes" id="UP000813462"/>
    </source>
</evidence>
<gene>
    <name evidence="3" type="ORF">FEM48_Zijuj07G0125600</name>
</gene>
<dbReference type="InterPro" id="IPR005380">
    <property type="entry name" value="XS_domain"/>
</dbReference>
<dbReference type="Gene3D" id="3.30.70.2890">
    <property type="entry name" value="XS domain"/>
    <property type="match status" value="1"/>
</dbReference>
<feature type="compositionally biased region" description="Polar residues" evidence="1">
    <location>
        <begin position="31"/>
        <end position="44"/>
    </location>
</feature>
<dbReference type="AlphaFoldDB" id="A0A978V4N3"/>